<proteinExistence type="predicted"/>
<comment type="caution">
    <text evidence="1">The sequence shown here is derived from an EMBL/GenBank/DDBJ whole genome shotgun (WGS) entry which is preliminary data.</text>
</comment>
<organism evidence="1 2">
    <name type="scientific">Kitasatospora saccharophila</name>
    <dbReference type="NCBI Taxonomy" id="407973"/>
    <lineage>
        <taxon>Bacteria</taxon>
        <taxon>Bacillati</taxon>
        <taxon>Actinomycetota</taxon>
        <taxon>Actinomycetes</taxon>
        <taxon>Kitasatosporales</taxon>
        <taxon>Streptomycetaceae</taxon>
        <taxon>Kitasatospora</taxon>
    </lineage>
</organism>
<dbReference type="RefSeq" id="WP_344554835.1">
    <property type="nucleotide sequence ID" value="NZ_BAAANS010000036.1"/>
</dbReference>
<dbReference type="Pfam" id="PF10706">
    <property type="entry name" value="Aminoglyc_resit"/>
    <property type="match status" value="1"/>
</dbReference>
<evidence type="ECO:0008006" key="3">
    <source>
        <dbReference type="Google" id="ProtNLM"/>
    </source>
</evidence>
<evidence type="ECO:0000313" key="2">
    <source>
        <dbReference type="Proteomes" id="UP001500897"/>
    </source>
</evidence>
<keyword evidence="2" id="KW-1185">Reference proteome</keyword>
<name>A0ABN3INH5_9ACTN</name>
<evidence type="ECO:0000313" key="1">
    <source>
        <dbReference type="EMBL" id="GAA2109393.1"/>
    </source>
</evidence>
<accession>A0ABN3INH5</accession>
<reference evidence="1 2" key="1">
    <citation type="journal article" date="2019" name="Int. J. Syst. Evol. Microbiol.">
        <title>The Global Catalogue of Microorganisms (GCM) 10K type strain sequencing project: providing services to taxonomists for standard genome sequencing and annotation.</title>
        <authorList>
            <consortium name="The Broad Institute Genomics Platform"/>
            <consortium name="The Broad Institute Genome Sequencing Center for Infectious Disease"/>
            <person name="Wu L."/>
            <person name="Ma J."/>
        </authorList>
    </citation>
    <scope>NUCLEOTIDE SEQUENCE [LARGE SCALE GENOMIC DNA]</scope>
    <source>
        <strain evidence="1 2">JCM 14559</strain>
    </source>
</reference>
<gene>
    <name evidence="1" type="ORF">GCM10009759_50010</name>
</gene>
<dbReference type="InterPro" id="IPR019646">
    <property type="entry name" value="Aminoglyc_AdlTrfase"/>
</dbReference>
<sequence>MDTQGAPPGGVRADPAETDARWAAAWRPERVARRLEGLAAPWYVAAGWALDLFLGEQTRPHGDLEVAVPADAFGELRSHLPELAFDAVGRGLTWPDAGPEALAATRQTWARDPASGRYRFDVFREPHDGDTWICRRDEELRLPYHRIVERTADGIPYLRPELVLLFKAGATRDKDRADFERVLPRLDRTRRADLARWLRGTHPGHEWLERLTAG</sequence>
<dbReference type="EMBL" id="BAAANS010000036">
    <property type="protein sequence ID" value="GAA2109393.1"/>
    <property type="molecule type" value="Genomic_DNA"/>
</dbReference>
<dbReference type="Gene3D" id="3.30.460.40">
    <property type="match status" value="1"/>
</dbReference>
<protein>
    <recommendedName>
        <fullName evidence="3">Aminoglycoside-2''-adenylyltransferase</fullName>
    </recommendedName>
</protein>
<dbReference type="Proteomes" id="UP001500897">
    <property type="component" value="Unassembled WGS sequence"/>
</dbReference>